<keyword evidence="2" id="KW-1185">Reference proteome</keyword>
<evidence type="ECO:0000256" key="1">
    <source>
        <dbReference type="SAM" id="MobiDB-lite"/>
    </source>
</evidence>
<dbReference type="OrthoDB" id="7480128at2759"/>
<dbReference type="KEGG" id="tnl:113501249"/>
<feature type="region of interest" description="Disordered" evidence="1">
    <location>
        <begin position="183"/>
        <end position="210"/>
    </location>
</feature>
<proteinExistence type="predicted"/>
<evidence type="ECO:0000313" key="2">
    <source>
        <dbReference type="Proteomes" id="UP000322000"/>
    </source>
</evidence>
<organism evidence="2 3">
    <name type="scientific">Trichoplusia ni</name>
    <name type="common">Cabbage looper</name>
    <dbReference type="NCBI Taxonomy" id="7111"/>
    <lineage>
        <taxon>Eukaryota</taxon>
        <taxon>Metazoa</taxon>
        <taxon>Ecdysozoa</taxon>
        <taxon>Arthropoda</taxon>
        <taxon>Hexapoda</taxon>
        <taxon>Insecta</taxon>
        <taxon>Pterygota</taxon>
        <taxon>Neoptera</taxon>
        <taxon>Endopterygota</taxon>
        <taxon>Lepidoptera</taxon>
        <taxon>Glossata</taxon>
        <taxon>Ditrysia</taxon>
        <taxon>Noctuoidea</taxon>
        <taxon>Noctuidae</taxon>
        <taxon>Plusiinae</taxon>
        <taxon>Trichoplusia</taxon>
    </lineage>
</organism>
<dbReference type="AlphaFoldDB" id="A0A7E5WBQ8"/>
<dbReference type="RefSeq" id="XP_026738135.1">
    <property type="nucleotide sequence ID" value="XM_026882334.1"/>
</dbReference>
<dbReference type="GeneID" id="113501249"/>
<accession>A0A7E5WBQ8</accession>
<dbReference type="InParanoid" id="A0A7E5WBQ8"/>
<evidence type="ECO:0000313" key="3">
    <source>
        <dbReference type="RefSeq" id="XP_026738135.1"/>
    </source>
</evidence>
<sequence>MCQNILEIRRKLNSLLETTCQGSCREPLPREREIWCREARLDAMRTWELRLANPTAGRATVEAIRPNLQPWVERRYGVLTYRLTQVLTGHGAFGHYLHRVARREVTTACHQCGDQDDTALHTLAVCPAFAEPRAELTLALGGVDVASLSAVVAATLSRRTAWDALSFFCETVMSQKEVAECARENDPNAPQIRRRRMGRRRAAHERALPP</sequence>
<protein>
    <submittedName>
        <fullName evidence="3">Uncharacterized protein LOC113501249</fullName>
    </submittedName>
</protein>
<reference evidence="3" key="1">
    <citation type="submission" date="2025-08" db="UniProtKB">
        <authorList>
            <consortium name="RefSeq"/>
        </authorList>
    </citation>
    <scope>IDENTIFICATION</scope>
</reference>
<dbReference type="Proteomes" id="UP000322000">
    <property type="component" value="Chromosome 2"/>
</dbReference>
<feature type="compositionally biased region" description="Basic residues" evidence="1">
    <location>
        <begin position="192"/>
        <end position="203"/>
    </location>
</feature>
<gene>
    <name evidence="3" type="primary">LOC113501249</name>
</gene>
<name>A0A7E5WBQ8_TRINI</name>